<dbReference type="Gene3D" id="2.30.110.10">
    <property type="entry name" value="Electron Transport, Fmn-binding Protein, Chain A"/>
    <property type="match status" value="1"/>
</dbReference>
<protein>
    <submittedName>
        <fullName evidence="1">Pyridoxamine 5'-phosphate oxidase-related, FMN-binding protein</fullName>
    </submittedName>
</protein>
<accession>A0A250JA21</accession>
<dbReference type="EMBL" id="CP022098">
    <property type="protein sequence ID" value="ATB40423.1"/>
    <property type="molecule type" value="Genomic_DNA"/>
</dbReference>
<name>A0A250JA21_9BACT</name>
<evidence type="ECO:0000313" key="1">
    <source>
        <dbReference type="EMBL" id="ATB40423.1"/>
    </source>
</evidence>
<gene>
    <name evidence="1" type="ORF">CYFUS_005872</name>
</gene>
<dbReference type="PANTHER" id="PTHR34071">
    <property type="entry name" value="5-NITROIMIDAZOLE ANTIBIOTICS RESISTANCE PROTEIN, NIMA-FAMILY-RELATED PROTEIN-RELATED"/>
    <property type="match status" value="1"/>
</dbReference>
<organism evidence="1 2">
    <name type="scientific">Cystobacter fuscus</name>
    <dbReference type="NCBI Taxonomy" id="43"/>
    <lineage>
        <taxon>Bacteria</taxon>
        <taxon>Pseudomonadati</taxon>
        <taxon>Myxococcota</taxon>
        <taxon>Myxococcia</taxon>
        <taxon>Myxococcales</taxon>
        <taxon>Cystobacterineae</taxon>
        <taxon>Archangiaceae</taxon>
        <taxon>Cystobacter</taxon>
    </lineage>
</organism>
<dbReference type="Pfam" id="PF12900">
    <property type="entry name" value="Pyridox_ox_2"/>
    <property type="match status" value="1"/>
</dbReference>
<dbReference type="KEGG" id="cfus:CYFUS_005872"/>
<proteinExistence type="predicted"/>
<dbReference type="InterPro" id="IPR012349">
    <property type="entry name" value="Split_barrel_FMN-bd"/>
</dbReference>
<dbReference type="SUPFAM" id="SSF50475">
    <property type="entry name" value="FMN-binding split barrel"/>
    <property type="match status" value="1"/>
</dbReference>
<dbReference type="PANTHER" id="PTHR34071:SF2">
    <property type="entry name" value="FLAVIN-NUCLEOTIDE-BINDING PROTEIN"/>
    <property type="match status" value="1"/>
</dbReference>
<evidence type="ECO:0000313" key="2">
    <source>
        <dbReference type="Proteomes" id="UP000217257"/>
    </source>
</evidence>
<dbReference type="Proteomes" id="UP000217257">
    <property type="component" value="Chromosome"/>
</dbReference>
<reference evidence="1 2" key="1">
    <citation type="submission" date="2017-06" db="EMBL/GenBank/DDBJ databases">
        <title>Sequencing and comparative analysis of myxobacterial genomes.</title>
        <authorList>
            <person name="Rupp O."/>
            <person name="Goesmann A."/>
            <person name="Sogaard-Andersen L."/>
        </authorList>
    </citation>
    <scope>NUCLEOTIDE SEQUENCE [LARGE SCALE GENOMIC DNA]</scope>
    <source>
        <strain evidence="1 2">DSM 52655</strain>
    </source>
</reference>
<dbReference type="AlphaFoldDB" id="A0A250JA21"/>
<dbReference type="InterPro" id="IPR024747">
    <property type="entry name" value="Pyridox_Oxase-rel"/>
</dbReference>
<sequence>MRRALVHPNWRNWACWTDQFGVMNRRMNTSPPSERGTVRRLPQRASYEEAVIHSILDEGLVAHVGVAVEGQPYVLPMVYGRIGRHLYLHGASVSRLARQLAQGVPVCLTVTLLDGLVLARSAFHHSANYRSVVVLGTAALVTDGEEKTRALEAITDHALRGRWAEVRPPNAQELKATSVLRLPLDEASAKVRTGPPRDDVEDLPLECWAGVLPLRLLALPPEPAPELREGIQPPAALFEYRARQGGS</sequence>